<gene>
    <name evidence="1" type="ORF">OFLC_LOCUS2506</name>
</gene>
<proteinExistence type="predicted"/>
<dbReference type="WBParaSite" id="OFLC_0000250501-mRNA-1">
    <property type="protein sequence ID" value="OFLC_0000250501-mRNA-1"/>
    <property type="gene ID" value="OFLC_0000250501"/>
</dbReference>
<organism evidence="3">
    <name type="scientific">Onchocerca flexuosa</name>
    <dbReference type="NCBI Taxonomy" id="387005"/>
    <lineage>
        <taxon>Eukaryota</taxon>
        <taxon>Metazoa</taxon>
        <taxon>Ecdysozoa</taxon>
        <taxon>Nematoda</taxon>
        <taxon>Chromadorea</taxon>
        <taxon>Rhabditida</taxon>
        <taxon>Spirurina</taxon>
        <taxon>Spiruromorpha</taxon>
        <taxon>Filarioidea</taxon>
        <taxon>Onchocercidae</taxon>
        <taxon>Onchocerca</taxon>
    </lineage>
</organism>
<dbReference type="STRING" id="387005.A0A183H4U6"/>
<evidence type="ECO:0000313" key="1">
    <source>
        <dbReference type="EMBL" id="VDO33225.1"/>
    </source>
</evidence>
<sequence>MNSEKIIHGLGTSRAHRKFSVVSNSQRKKFSKMATTDQNARPLDEFEKLKEEVHEMQLKIDEFTKLKEDVHDMQLKDLERSGQLLQLTKTMKKILGGLAQYNILSNDNNEDSKIHEKKIGAGVRYCDKENKKYVSEYLTEGDERSLIVHGELFADATEKIGSSKEDLKWAIMKRKYAENEEFKRLVDEAIMKCGGDESLDIFASDQNKGDTGRFRVRSLWKKKPQPNSPIIRSTTRVTKQMTVEQIGRCGNSPVSCAFSYDSEKYLARHGIIPELSDDDEVKYKMVCGKQSDPSVQSYYYPGNSATYYSKNTKGNNMPLKDNSCLDLSRNRTSHSNYREKRRYYKEEKLPRSVFDKINYQIDQFDTDDDEDVNSMIVINDVLEVEDHCETGVKIRSPEETKGWRDVFRKS</sequence>
<evidence type="ECO:0000313" key="2">
    <source>
        <dbReference type="Proteomes" id="UP000267606"/>
    </source>
</evidence>
<dbReference type="EMBL" id="UZAJ01001453">
    <property type="protein sequence ID" value="VDO33225.1"/>
    <property type="molecule type" value="Genomic_DNA"/>
</dbReference>
<reference evidence="3" key="1">
    <citation type="submission" date="2016-06" db="UniProtKB">
        <authorList>
            <consortium name="WormBaseParasite"/>
        </authorList>
    </citation>
    <scope>IDENTIFICATION</scope>
</reference>
<evidence type="ECO:0000313" key="3">
    <source>
        <dbReference type="WBParaSite" id="OFLC_0000250501-mRNA-1"/>
    </source>
</evidence>
<dbReference type="Proteomes" id="UP000267606">
    <property type="component" value="Unassembled WGS sequence"/>
</dbReference>
<protein>
    <submittedName>
        <fullName evidence="3">Spindle and centriole-associated protein 1</fullName>
    </submittedName>
</protein>
<accession>A0A183H4U6</accession>
<keyword evidence="2" id="KW-1185">Reference proteome</keyword>
<name>A0A183H4U6_9BILA</name>
<dbReference type="AlphaFoldDB" id="A0A183H4U6"/>
<reference evidence="1 2" key="2">
    <citation type="submission" date="2018-11" db="EMBL/GenBank/DDBJ databases">
        <authorList>
            <consortium name="Pathogen Informatics"/>
        </authorList>
    </citation>
    <scope>NUCLEOTIDE SEQUENCE [LARGE SCALE GENOMIC DNA]</scope>
</reference>